<dbReference type="GO" id="GO:0004553">
    <property type="term" value="F:hydrolase activity, hydrolyzing O-glycosyl compounds"/>
    <property type="evidence" value="ECO:0007669"/>
    <property type="project" value="InterPro"/>
</dbReference>
<name>A0A2Z6NFC9_TRISU</name>
<dbReference type="EMBL" id="DF973965">
    <property type="protein sequence ID" value="GAU43294.1"/>
    <property type="molecule type" value="Genomic_DNA"/>
</dbReference>
<dbReference type="GO" id="GO:0005975">
    <property type="term" value="P:carbohydrate metabolic process"/>
    <property type="evidence" value="ECO:0007669"/>
    <property type="project" value="InterPro"/>
</dbReference>
<dbReference type="OrthoDB" id="2015456at2759"/>
<gene>
    <name evidence="4" type="ORF">TSUD_389930</name>
</gene>
<dbReference type="AlphaFoldDB" id="A0A2Z6NFC9"/>
<dbReference type="Proteomes" id="UP000242715">
    <property type="component" value="Unassembled WGS sequence"/>
</dbReference>
<keyword evidence="5" id="KW-1185">Reference proteome</keyword>
<dbReference type="InterPro" id="IPR013320">
    <property type="entry name" value="ConA-like_dom_sf"/>
</dbReference>
<dbReference type="InterPro" id="IPR000757">
    <property type="entry name" value="Beta-glucanase-like"/>
</dbReference>
<dbReference type="PANTHER" id="PTHR31062">
    <property type="entry name" value="XYLOGLUCAN ENDOTRANSGLUCOSYLASE/HYDROLASE PROTEIN 8-RELATED"/>
    <property type="match status" value="1"/>
</dbReference>
<evidence type="ECO:0000256" key="2">
    <source>
        <dbReference type="ARBA" id="ARBA00023295"/>
    </source>
</evidence>
<dbReference type="PROSITE" id="PS51762">
    <property type="entry name" value="GH16_2"/>
    <property type="match status" value="1"/>
</dbReference>
<feature type="domain" description="GH16" evidence="3">
    <location>
        <begin position="1"/>
        <end position="114"/>
    </location>
</feature>
<sequence length="114" mass="13138">MFLYGGHKICDFSIKVGKFNSRYPYSGSGFQSLQSFGSGWFSMRIKLPQRDSTAVITTFYLISEIESIRDEIDFEFLGGNLKEPHVLHTNIYIDGQGGREQQFHFWFDPLHTSS</sequence>
<dbReference type="Gene3D" id="2.60.120.200">
    <property type="match status" value="1"/>
</dbReference>
<dbReference type="InterPro" id="IPR044791">
    <property type="entry name" value="Beta-glucanase/XTH"/>
</dbReference>
<evidence type="ECO:0000259" key="3">
    <source>
        <dbReference type="PROSITE" id="PS51762"/>
    </source>
</evidence>
<dbReference type="Pfam" id="PF00722">
    <property type="entry name" value="Glyco_hydro_16"/>
    <property type="match status" value="1"/>
</dbReference>
<dbReference type="SUPFAM" id="SSF49899">
    <property type="entry name" value="Concanavalin A-like lectins/glucanases"/>
    <property type="match status" value="1"/>
</dbReference>
<evidence type="ECO:0000256" key="1">
    <source>
        <dbReference type="ARBA" id="ARBA00022801"/>
    </source>
</evidence>
<reference evidence="5" key="1">
    <citation type="journal article" date="2017" name="Front. Plant Sci.">
        <title>Climate Clever Clovers: New Paradigm to Reduce the Environmental Footprint of Ruminants by Breeding Low Methanogenic Forages Utilizing Haplotype Variation.</title>
        <authorList>
            <person name="Kaur P."/>
            <person name="Appels R."/>
            <person name="Bayer P.E."/>
            <person name="Keeble-Gagnere G."/>
            <person name="Wang J."/>
            <person name="Hirakawa H."/>
            <person name="Shirasawa K."/>
            <person name="Vercoe P."/>
            <person name="Stefanova K."/>
            <person name="Durmic Z."/>
            <person name="Nichols P."/>
            <person name="Revell C."/>
            <person name="Isobe S.N."/>
            <person name="Edwards D."/>
            <person name="Erskine W."/>
        </authorList>
    </citation>
    <scope>NUCLEOTIDE SEQUENCE [LARGE SCALE GENOMIC DNA]</scope>
    <source>
        <strain evidence="5">cv. Daliak</strain>
    </source>
</reference>
<evidence type="ECO:0000313" key="5">
    <source>
        <dbReference type="Proteomes" id="UP000242715"/>
    </source>
</evidence>
<proteinExistence type="predicted"/>
<evidence type="ECO:0000313" key="4">
    <source>
        <dbReference type="EMBL" id="GAU43294.1"/>
    </source>
</evidence>
<protein>
    <recommendedName>
        <fullName evidence="3">GH16 domain-containing protein</fullName>
    </recommendedName>
</protein>
<keyword evidence="2" id="KW-0326">Glycosidase</keyword>
<organism evidence="4 5">
    <name type="scientific">Trifolium subterraneum</name>
    <name type="common">Subterranean clover</name>
    <dbReference type="NCBI Taxonomy" id="3900"/>
    <lineage>
        <taxon>Eukaryota</taxon>
        <taxon>Viridiplantae</taxon>
        <taxon>Streptophyta</taxon>
        <taxon>Embryophyta</taxon>
        <taxon>Tracheophyta</taxon>
        <taxon>Spermatophyta</taxon>
        <taxon>Magnoliopsida</taxon>
        <taxon>eudicotyledons</taxon>
        <taxon>Gunneridae</taxon>
        <taxon>Pentapetalae</taxon>
        <taxon>rosids</taxon>
        <taxon>fabids</taxon>
        <taxon>Fabales</taxon>
        <taxon>Fabaceae</taxon>
        <taxon>Papilionoideae</taxon>
        <taxon>50 kb inversion clade</taxon>
        <taxon>NPAAA clade</taxon>
        <taxon>Hologalegina</taxon>
        <taxon>IRL clade</taxon>
        <taxon>Trifolieae</taxon>
        <taxon>Trifolium</taxon>
    </lineage>
</organism>
<accession>A0A2Z6NFC9</accession>
<keyword evidence="1" id="KW-0378">Hydrolase</keyword>